<evidence type="ECO:0000259" key="8">
    <source>
        <dbReference type="PROSITE" id="PS50893"/>
    </source>
</evidence>
<dbReference type="EMBL" id="JAOQJL010000009">
    <property type="protein sequence ID" value="MCU6764991.1"/>
    <property type="molecule type" value="Genomic_DNA"/>
</dbReference>
<keyword evidence="1" id="KW-0813">Transport</keyword>
<comment type="caution">
    <text evidence="9">The sequence shown here is derived from an EMBL/GenBank/DDBJ whole genome shotgun (WGS) entry which is preliminary data.</text>
</comment>
<evidence type="ECO:0000256" key="6">
    <source>
        <dbReference type="ARBA" id="ARBA00022967"/>
    </source>
</evidence>
<proteinExistence type="predicted"/>
<evidence type="ECO:0000256" key="7">
    <source>
        <dbReference type="ARBA" id="ARBA00023136"/>
    </source>
</evidence>
<evidence type="ECO:0000313" key="9">
    <source>
        <dbReference type="EMBL" id="MCU6764991.1"/>
    </source>
</evidence>
<dbReference type="SMART" id="SM00382">
    <property type="entry name" value="AAA"/>
    <property type="match status" value="1"/>
</dbReference>
<keyword evidence="2" id="KW-1003">Cell membrane</keyword>
<keyword evidence="5" id="KW-0918">Phosphonate transport</keyword>
<reference evidence="9 10" key="1">
    <citation type="journal article" date="2021" name="ISME Commun">
        <title>Automated analysis of genomic sequences facilitates high-throughput and comprehensive description of bacteria.</title>
        <authorList>
            <person name="Hitch T.C.A."/>
        </authorList>
    </citation>
    <scope>NUCLEOTIDE SEQUENCE [LARGE SCALE GENOMIC DNA]</scope>
    <source>
        <strain evidence="9 10">Sanger_23</strain>
    </source>
</reference>
<evidence type="ECO:0000256" key="1">
    <source>
        <dbReference type="ARBA" id="ARBA00022448"/>
    </source>
</evidence>
<evidence type="ECO:0000256" key="3">
    <source>
        <dbReference type="ARBA" id="ARBA00022741"/>
    </source>
</evidence>
<protein>
    <submittedName>
        <fullName evidence="9">Phosphonate ABC transporter ATP-binding protein</fullName>
    </submittedName>
</protein>
<keyword evidence="7" id="KW-0472">Membrane</keyword>
<keyword evidence="4 9" id="KW-0067">ATP-binding</keyword>
<dbReference type="CDD" id="cd03256">
    <property type="entry name" value="ABC_PhnC_transporter"/>
    <property type="match status" value="1"/>
</dbReference>
<keyword evidence="6" id="KW-1278">Translocase</keyword>
<dbReference type="Pfam" id="PF00005">
    <property type="entry name" value="ABC_tran"/>
    <property type="match status" value="1"/>
</dbReference>
<keyword evidence="10" id="KW-1185">Reference proteome</keyword>
<dbReference type="SUPFAM" id="SSF52540">
    <property type="entry name" value="P-loop containing nucleoside triphosphate hydrolases"/>
    <property type="match status" value="1"/>
</dbReference>
<keyword evidence="3" id="KW-0547">Nucleotide-binding</keyword>
<dbReference type="Proteomes" id="UP001652409">
    <property type="component" value="Unassembled WGS sequence"/>
</dbReference>
<evidence type="ECO:0000256" key="5">
    <source>
        <dbReference type="ARBA" id="ARBA00022885"/>
    </source>
</evidence>
<dbReference type="InterPro" id="IPR003593">
    <property type="entry name" value="AAA+_ATPase"/>
</dbReference>
<name>A0ABT2TRW6_9FIRM</name>
<accession>A0ABT2TRW6</accession>
<organism evidence="9 10">
    <name type="scientific">Blautia ammoniilytica</name>
    <dbReference type="NCBI Taxonomy" id="2981782"/>
    <lineage>
        <taxon>Bacteria</taxon>
        <taxon>Bacillati</taxon>
        <taxon>Bacillota</taxon>
        <taxon>Clostridia</taxon>
        <taxon>Lachnospirales</taxon>
        <taxon>Lachnospiraceae</taxon>
        <taxon>Blautia</taxon>
    </lineage>
</organism>
<dbReference type="PANTHER" id="PTHR43166:SF6">
    <property type="entry name" value="PHOSPHONATES IMPORT ATP-BINDING PROTEIN PHNC"/>
    <property type="match status" value="1"/>
</dbReference>
<gene>
    <name evidence="9" type="primary">phnC</name>
    <name evidence="9" type="ORF">OCV61_06130</name>
</gene>
<evidence type="ECO:0000256" key="4">
    <source>
        <dbReference type="ARBA" id="ARBA00022840"/>
    </source>
</evidence>
<sequence>MIPIKLQIQHIHKAFKNHVTALEDISFSISQGEFVSVIGPSGAGKTTLFRLLNGTEDCTKGQILIDDHPMENIRRQQKRQFKKNMSTIYQDFCLVENSSCLENVLTATLPDMSFFPAVLGLYGTARTEKALQLLTRVGLAEKEQEPVKNLSGGQKQRTAIARALMRQPSLLLADEPIASLDPVTGRQILSLLKDIQQKDGVTVLMNSHNLELSMEFSHRLIGLNNGRIVFDGSPDEINDSVIRTIYGNSSVCSLNKNRKDVGL</sequence>
<dbReference type="PANTHER" id="PTHR43166">
    <property type="entry name" value="AMINO ACID IMPORT ATP-BINDING PROTEIN"/>
    <property type="match status" value="1"/>
</dbReference>
<evidence type="ECO:0000313" key="10">
    <source>
        <dbReference type="Proteomes" id="UP001652409"/>
    </source>
</evidence>
<dbReference type="InterPro" id="IPR012693">
    <property type="entry name" value="ABC_transpr_PhnC"/>
</dbReference>
<dbReference type="InterPro" id="IPR003439">
    <property type="entry name" value="ABC_transporter-like_ATP-bd"/>
</dbReference>
<dbReference type="RefSeq" id="WP_262582712.1">
    <property type="nucleotide sequence ID" value="NZ_JAOQJL010000009.1"/>
</dbReference>
<dbReference type="GO" id="GO:0005524">
    <property type="term" value="F:ATP binding"/>
    <property type="evidence" value="ECO:0007669"/>
    <property type="project" value="UniProtKB-KW"/>
</dbReference>
<dbReference type="InterPro" id="IPR050086">
    <property type="entry name" value="MetN_ABC_transporter-like"/>
</dbReference>
<dbReference type="PROSITE" id="PS50893">
    <property type="entry name" value="ABC_TRANSPORTER_2"/>
    <property type="match status" value="1"/>
</dbReference>
<dbReference type="NCBIfam" id="TIGR02315">
    <property type="entry name" value="ABC_phnC"/>
    <property type="match status" value="1"/>
</dbReference>
<feature type="domain" description="ABC transporter" evidence="8">
    <location>
        <begin position="6"/>
        <end position="250"/>
    </location>
</feature>
<evidence type="ECO:0000256" key="2">
    <source>
        <dbReference type="ARBA" id="ARBA00022475"/>
    </source>
</evidence>
<dbReference type="InterPro" id="IPR027417">
    <property type="entry name" value="P-loop_NTPase"/>
</dbReference>
<dbReference type="Gene3D" id="3.40.50.300">
    <property type="entry name" value="P-loop containing nucleotide triphosphate hydrolases"/>
    <property type="match status" value="1"/>
</dbReference>